<dbReference type="AlphaFoldDB" id="A0A2S5J107"/>
<evidence type="ECO:0000259" key="3">
    <source>
        <dbReference type="Pfam" id="PF22504"/>
    </source>
</evidence>
<dbReference type="OrthoDB" id="4953419at2"/>
<dbReference type="PROSITE" id="PS51257">
    <property type="entry name" value="PROKAR_LIPOPROTEIN"/>
    <property type="match status" value="1"/>
</dbReference>
<feature type="region of interest" description="Disordered" evidence="1">
    <location>
        <begin position="37"/>
        <end position="93"/>
    </location>
</feature>
<name>A0A2S5J107_9MICC</name>
<dbReference type="EMBL" id="PRKW01000001">
    <property type="protein sequence ID" value="PPB50484.1"/>
    <property type="molecule type" value="Genomic_DNA"/>
</dbReference>
<dbReference type="RefSeq" id="WP_104119760.1">
    <property type="nucleotide sequence ID" value="NZ_PRKW01000001.1"/>
</dbReference>
<reference evidence="4 5" key="1">
    <citation type="journal article" date="2014" name="Int. J. Syst. Evol. Microbiol.">
        <title>Arthrobacter pityocampae sp. nov., isolated from Thaumetopoea pityocampa (Lep., Thaumetopoeidae).</title>
        <authorList>
            <person name="Ince I.A."/>
            <person name="Demirbag Z."/>
            <person name="Kati H."/>
        </authorList>
    </citation>
    <scope>NUCLEOTIDE SEQUENCE [LARGE SCALE GENOMIC DNA]</scope>
    <source>
        <strain evidence="4 5">Tp2</strain>
    </source>
</reference>
<feature type="domain" description="DUF6993" evidence="3">
    <location>
        <begin position="120"/>
        <end position="190"/>
    </location>
</feature>
<evidence type="ECO:0000256" key="2">
    <source>
        <dbReference type="SAM" id="SignalP"/>
    </source>
</evidence>
<keyword evidence="2" id="KW-0732">Signal</keyword>
<dbReference type="InterPro" id="IPR054262">
    <property type="entry name" value="DUF6993"/>
</dbReference>
<feature type="chain" id="PRO_5015652741" description="DUF6993 domain-containing protein" evidence="2">
    <location>
        <begin position="35"/>
        <end position="192"/>
    </location>
</feature>
<keyword evidence="5" id="KW-1185">Reference proteome</keyword>
<dbReference type="Pfam" id="PF22504">
    <property type="entry name" value="DUF6993"/>
    <property type="match status" value="1"/>
</dbReference>
<evidence type="ECO:0000256" key="1">
    <source>
        <dbReference type="SAM" id="MobiDB-lite"/>
    </source>
</evidence>
<protein>
    <recommendedName>
        <fullName evidence="3">DUF6993 domain-containing protein</fullName>
    </recommendedName>
</protein>
<gene>
    <name evidence="4" type="ORF">C4K88_00860</name>
</gene>
<comment type="caution">
    <text evidence="4">The sequence shown here is derived from an EMBL/GenBank/DDBJ whole genome shotgun (WGS) entry which is preliminary data.</text>
</comment>
<sequence length="192" mass="18746">MTTAIPRTAPGRAMRLIVSIGVGLTLGLTSCAQASSVVPDASGTTPSSASSPSTSSPSSEPRPVPTAGQTAGQTGAGAASSPGKGEVSGEEDAAGIARAVDAELTTLAEGGDPVTRDRVRAAIEQGFANEGAVPASVEVSVDSTPTGLDVDSIQGAGLLEQTCVVGEVREGTATVAVLPALASGLCFVGDQR</sequence>
<evidence type="ECO:0000313" key="5">
    <source>
        <dbReference type="Proteomes" id="UP000239297"/>
    </source>
</evidence>
<evidence type="ECO:0000313" key="4">
    <source>
        <dbReference type="EMBL" id="PPB50484.1"/>
    </source>
</evidence>
<accession>A0A2S5J107</accession>
<dbReference type="Proteomes" id="UP000239297">
    <property type="component" value="Unassembled WGS sequence"/>
</dbReference>
<feature type="compositionally biased region" description="Low complexity" evidence="1">
    <location>
        <begin position="42"/>
        <end position="83"/>
    </location>
</feature>
<proteinExistence type="predicted"/>
<organism evidence="4 5">
    <name type="scientific">Arthrobacter pityocampae</name>
    <dbReference type="NCBI Taxonomy" id="547334"/>
    <lineage>
        <taxon>Bacteria</taxon>
        <taxon>Bacillati</taxon>
        <taxon>Actinomycetota</taxon>
        <taxon>Actinomycetes</taxon>
        <taxon>Micrococcales</taxon>
        <taxon>Micrococcaceae</taxon>
        <taxon>Arthrobacter</taxon>
    </lineage>
</organism>
<feature type="signal peptide" evidence="2">
    <location>
        <begin position="1"/>
        <end position="34"/>
    </location>
</feature>